<dbReference type="Proteomes" id="UP000222749">
    <property type="component" value="Segment"/>
</dbReference>
<dbReference type="EMBL" id="KU716094">
    <property type="protein sequence ID" value="AMS00880.1"/>
    <property type="molecule type" value="Genomic_DNA"/>
</dbReference>
<gene>
    <name evidence="1" type="ORF">PBI_EIDSMOE_80</name>
</gene>
<organism evidence="1 2">
    <name type="scientific">Mycobacterium phage Eidsmoe</name>
    <dbReference type="NCBI Taxonomy" id="1821221"/>
    <lineage>
        <taxon>Viruses</taxon>
        <taxon>Duplodnaviria</taxon>
        <taxon>Heunggongvirae</taxon>
        <taxon>Uroviricota</taxon>
        <taxon>Caudoviricetes</taxon>
        <taxon>Fromanvirus</taxon>
        <taxon>Fromanvirus alma</taxon>
    </lineage>
</organism>
<name>A0A142K4Y8_9CAUD</name>
<sequence length="79" mass="9150">MMEETEVMVPVKGQVFECRVVYHGTYKIEITTAKVPGWRKAHRKIANRENYPFLWITHIEHDPHVGNGRGGVVTTTWES</sequence>
<evidence type="ECO:0000313" key="2">
    <source>
        <dbReference type="Proteomes" id="UP000222749"/>
    </source>
</evidence>
<accession>A0A142K4Y8</accession>
<evidence type="ECO:0000313" key="1">
    <source>
        <dbReference type="EMBL" id="AMS00880.1"/>
    </source>
</evidence>
<proteinExistence type="predicted"/>
<protein>
    <submittedName>
        <fullName evidence="1">Uncharacterized protein</fullName>
    </submittedName>
</protein>
<reference evidence="2" key="1">
    <citation type="submission" date="2016-02" db="EMBL/GenBank/DDBJ databases">
        <authorList>
            <person name="Wen L."/>
            <person name="He K."/>
            <person name="Yang H."/>
        </authorList>
    </citation>
    <scope>NUCLEOTIDE SEQUENCE [LARGE SCALE GENOMIC DNA]</scope>
</reference>